<proteinExistence type="inferred from homology"/>
<dbReference type="InterPro" id="IPR001830">
    <property type="entry name" value="Glyco_trans_20"/>
</dbReference>
<dbReference type="GO" id="GO:0003825">
    <property type="term" value="F:alpha,alpha-trehalose-phosphate synthase (UDP-forming) activity"/>
    <property type="evidence" value="ECO:0007669"/>
    <property type="project" value="TreeGrafter"/>
</dbReference>
<dbReference type="SUPFAM" id="SSF53756">
    <property type="entry name" value="UDP-Glycosyltransferase/glycogen phosphorylase"/>
    <property type="match status" value="1"/>
</dbReference>
<dbReference type="GO" id="GO:0004805">
    <property type="term" value="F:trehalose-phosphatase activity"/>
    <property type="evidence" value="ECO:0007669"/>
    <property type="project" value="TreeGrafter"/>
</dbReference>
<feature type="region of interest" description="Disordered" evidence="2">
    <location>
        <begin position="1"/>
        <end position="40"/>
    </location>
</feature>
<dbReference type="Pfam" id="PF00982">
    <property type="entry name" value="Glyco_transf_20"/>
    <property type="match status" value="1"/>
</dbReference>
<dbReference type="PANTHER" id="PTHR10788:SF106">
    <property type="entry name" value="BCDNA.GH08860"/>
    <property type="match status" value="1"/>
</dbReference>
<accession>A0A917SI22</accession>
<reference evidence="3" key="2">
    <citation type="submission" date="2020-09" db="EMBL/GenBank/DDBJ databases">
        <authorList>
            <person name="Sun Q."/>
            <person name="Zhou Y."/>
        </authorList>
    </citation>
    <scope>NUCLEOTIDE SEQUENCE</scope>
    <source>
        <strain evidence="3">CGMCC 4.7306</strain>
    </source>
</reference>
<comment type="similarity">
    <text evidence="1">Belongs to the glycosyltransferase 20 family.</text>
</comment>
<dbReference type="EMBL" id="BMMZ01000018">
    <property type="protein sequence ID" value="GGL82164.1"/>
    <property type="molecule type" value="Genomic_DNA"/>
</dbReference>
<dbReference type="GO" id="GO:0005992">
    <property type="term" value="P:trehalose biosynthetic process"/>
    <property type="evidence" value="ECO:0007669"/>
    <property type="project" value="InterPro"/>
</dbReference>
<evidence type="ECO:0000256" key="1">
    <source>
        <dbReference type="ARBA" id="ARBA00008799"/>
    </source>
</evidence>
<dbReference type="GO" id="GO:0005829">
    <property type="term" value="C:cytosol"/>
    <property type="evidence" value="ECO:0007669"/>
    <property type="project" value="TreeGrafter"/>
</dbReference>
<name>A0A917SI22_9ACTN</name>
<protein>
    <submittedName>
        <fullName evidence="3">Alpha,alpha-trehalose-phosphate synthase</fullName>
    </submittedName>
</protein>
<comment type="caution">
    <text evidence="3">The sequence shown here is derived from an EMBL/GenBank/DDBJ whole genome shotgun (WGS) entry which is preliminary data.</text>
</comment>
<evidence type="ECO:0000313" key="3">
    <source>
        <dbReference type="EMBL" id="GGL82164.1"/>
    </source>
</evidence>
<dbReference type="CDD" id="cd03788">
    <property type="entry name" value="GT20_TPS"/>
    <property type="match status" value="1"/>
</dbReference>
<gene>
    <name evidence="3" type="ORF">GCM10011575_45490</name>
</gene>
<feature type="compositionally biased region" description="Polar residues" evidence="2">
    <location>
        <begin position="10"/>
        <end position="21"/>
    </location>
</feature>
<sequence>MGPAPRSKSTKPTEATDASSRNGKKSATAAATRKHSAGHPASFVVVANRLPVDRVTNPDGSSDWRSSPGGLVTALEPVLKSQGGAWIGWTGAADEDLDPFDHDGIEIVPVALSGQEIREYYEGFSNATLWPLYHDVVAHPEFHREWWDAYRKVNRRFAERAAEVAENGAIVWVQDYQLQLVPEILRELRPDLRIGFFLHIPFPPTELFQQLPWRREIIEGLLGADLVGFQTTGGAQNFSRLVRQRAHHPTQRGNIELPDGRRVLTRAYPISIQTREFYELAKDPKTKARAEEIRHDVGDPKHLFLGVDRLDYTKGIYQRLRAFGELISDGALDPAEAVFVQVANPSRERVEEYKKLRDDIERLVGRLNGEIGGLGRPVINYMHTSYGREDMAALYRAADVMVVTPLRDGMNLVAKEYIACRQDDDGALILSEFAGAARELRQAYMINPYDINQMKERMLEAATDSPRNKARRMRILRRQVFDHDIDRWAGNFLDDLNHFARSK</sequence>
<reference evidence="3" key="1">
    <citation type="journal article" date="2014" name="Int. J. Syst. Evol. Microbiol.">
        <title>Complete genome sequence of Corynebacterium casei LMG S-19264T (=DSM 44701T), isolated from a smear-ripened cheese.</title>
        <authorList>
            <consortium name="US DOE Joint Genome Institute (JGI-PGF)"/>
            <person name="Walter F."/>
            <person name="Albersmeier A."/>
            <person name="Kalinowski J."/>
            <person name="Ruckert C."/>
        </authorList>
    </citation>
    <scope>NUCLEOTIDE SEQUENCE</scope>
    <source>
        <strain evidence="3">CGMCC 4.7306</strain>
    </source>
</reference>
<evidence type="ECO:0000256" key="2">
    <source>
        <dbReference type="SAM" id="MobiDB-lite"/>
    </source>
</evidence>
<dbReference type="AlphaFoldDB" id="A0A917SI22"/>
<dbReference type="RefSeq" id="WP_188898178.1">
    <property type="nucleotide sequence ID" value="NZ_BMMZ01000018.1"/>
</dbReference>
<keyword evidence="4" id="KW-1185">Reference proteome</keyword>
<dbReference type="Gene3D" id="3.40.50.2000">
    <property type="entry name" value="Glycogen Phosphorylase B"/>
    <property type="match status" value="2"/>
</dbReference>
<organism evidence="3 4">
    <name type="scientific">Microlunatus endophyticus</name>
    <dbReference type="NCBI Taxonomy" id="1716077"/>
    <lineage>
        <taxon>Bacteria</taxon>
        <taxon>Bacillati</taxon>
        <taxon>Actinomycetota</taxon>
        <taxon>Actinomycetes</taxon>
        <taxon>Propionibacteriales</taxon>
        <taxon>Propionibacteriaceae</taxon>
        <taxon>Microlunatus</taxon>
    </lineage>
</organism>
<evidence type="ECO:0000313" key="4">
    <source>
        <dbReference type="Proteomes" id="UP000613840"/>
    </source>
</evidence>
<dbReference type="Proteomes" id="UP000613840">
    <property type="component" value="Unassembled WGS sequence"/>
</dbReference>
<dbReference type="PANTHER" id="PTHR10788">
    <property type="entry name" value="TREHALOSE-6-PHOSPHATE SYNTHASE"/>
    <property type="match status" value="1"/>
</dbReference>